<comment type="caution">
    <text evidence="1">The sequence shown here is derived from an EMBL/GenBank/DDBJ whole genome shotgun (WGS) entry which is preliminary data.</text>
</comment>
<dbReference type="RefSeq" id="WP_116184923.1">
    <property type="nucleotide sequence ID" value="NZ_QTJX01000003.1"/>
</dbReference>
<accession>A0A371JMZ0</accession>
<evidence type="ECO:0000313" key="2">
    <source>
        <dbReference type="Proteomes" id="UP000261828"/>
    </source>
</evidence>
<dbReference type="OrthoDB" id="9905358at2"/>
<keyword evidence="2" id="KW-1185">Reference proteome</keyword>
<dbReference type="AlphaFoldDB" id="A0A371JMZ0"/>
<reference evidence="1 2" key="1">
    <citation type="submission" date="2018-08" db="EMBL/GenBank/DDBJ databases">
        <title>Muricauda nanhaiensis sp. nov., isolated from seawater of the South China Sea.</title>
        <authorList>
            <person name="Dang Y."/>
        </authorList>
    </citation>
    <scope>NUCLEOTIDE SEQUENCE [LARGE SCALE GENOMIC DNA]</scope>
    <source>
        <strain evidence="1 2">SM1704</strain>
    </source>
</reference>
<dbReference type="Proteomes" id="UP000261828">
    <property type="component" value="Unassembled WGS sequence"/>
</dbReference>
<evidence type="ECO:0000313" key="1">
    <source>
        <dbReference type="EMBL" id="RDY58602.1"/>
    </source>
</evidence>
<dbReference type="EMBL" id="QTJX01000003">
    <property type="protein sequence ID" value="RDY58602.1"/>
    <property type="molecule type" value="Genomic_DNA"/>
</dbReference>
<proteinExistence type="predicted"/>
<organism evidence="1 2">
    <name type="scientific">Flagellimonas nanhaiensis</name>
    <dbReference type="NCBI Taxonomy" id="2292706"/>
    <lineage>
        <taxon>Bacteria</taxon>
        <taxon>Pseudomonadati</taxon>
        <taxon>Bacteroidota</taxon>
        <taxon>Flavobacteriia</taxon>
        <taxon>Flavobacteriales</taxon>
        <taxon>Flavobacteriaceae</taxon>
        <taxon>Flagellimonas</taxon>
    </lineage>
</organism>
<protein>
    <submittedName>
        <fullName evidence="1">Uncharacterized protein</fullName>
    </submittedName>
</protein>
<gene>
    <name evidence="1" type="ORF">DX873_12975</name>
</gene>
<name>A0A371JMZ0_9FLAO</name>
<sequence>MKKIDVDYEYLTADLLKRIAQVNPEGFKEHDVIVLSEVDSELEDRIKVVLDNKVFLIKKSLVETLPDTFDDEYFKSLKENQEEACDDEFC</sequence>